<dbReference type="InterPro" id="IPR009057">
    <property type="entry name" value="Homeodomain-like_sf"/>
</dbReference>
<evidence type="ECO:0000313" key="7">
    <source>
        <dbReference type="EMBL" id="GGL60287.1"/>
    </source>
</evidence>
<dbReference type="SUPFAM" id="SSF48498">
    <property type="entry name" value="Tetracyclin repressor-like, C-terminal domain"/>
    <property type="match status" value="1"/>
</dbReference>
<dbReference type="SUPFAM" id="SSF46689">
    <property type="entry name" value="Homeodomain-like"/>
    <property type="match status" value="1"/>
</dbReference>
<evidence type="ECO:0000313" key="8">
    <source>
        <dbReference type="Proteomes" id="UP000613840"/>
    </source>
</evidence>
<dbReference type="AlphaFoldDB" id="A0A917S6D2"/>
<dbReference type="Pfam" id="PF00440">
    <property type="entry name" value="TetR_N"/>
    <property type="match status" value="1"/>
</dbReference>
<dbReference type="Gene3D" id="1.10.357.10">
    <property type="entry name" value="Tetracycline Repressor, domain 2"/>
    <property type="match status" value="1"/>
</dbReference>
<keyword evidence="8" id="KW-1185">Reference proteome</keyword>
<dbReference type="InterPro" id="IPR036271">
    <property type="entry name" value="Tet_transcr_reg_TetR-rel_C_sf"/>
</dbReference>
<dbReference type="InterPro" id="IPR050109">
    <property type="entry name" value="HTH-type_TetR-like_transc_reg"/>
</dbReference>
<dbReference type="PANTHER" id="PTHR30055:SF234">
    <property type="entry name" value="HTH-TYPE TRANSCRIPTIONAL REGULATOR BETI"/>
    <property type="match status" value="1"/>
</dbReference>
<dbReference type="PANTHER" id="PTHR30055">
    <property type="entry name" value="HTH-TYPE TRANSCRIPTIONAL REGULATOR RUTR"/>
    <property type="match status" value="1"/>
</dbReference>
<dbReference type="InterPro" id="IPR001647">
    <property type="entry name" value="HTH_TetR"/>
</dbReference>
<organism evidence="7 8">
    <name type="scientific">Microlunatus endophyticus</name>
    <dbReference type="NCBI Taxonomy" id="1716077"/>
    <lineage>
        <taxon>Bacteria</taxon>
        <taxon>Bacillati</taxon>
        <taxon>Actinomycetota</taxon>
        <taxon>Actinomycetes</taxon>
        <taxon>Propionibacteriales</taxon>
        <taxon>Propionibacteriaceae</taxon>
        <taxon>Microlunatus</taxon>
    </lineage>
</organism>
<dbReference type="GO" id="GO:0000976">
    <property type="term" value="F:transcription cis-regulatory region binding"/>
    <property type="evidence" value="ECO:0007669"/>
    <property type="project" value="TreeGrafter"/>
</dbReference>
<proteinExistence type="predicted"/>
<sequence>MDGLRSDARQNRDRIVTAAAEAFSERGLDIPMAAIARRAGVGVATLFRRFPTKTDLVEAVFSHQFSACGDLLEEAIDDPDPWHAFCTLLESVRRMQVADRGFAEALIAAGSPGDEIDERIVFTEHGIAVLLERAKATGQLRPDFTLSDLVVVLLAISGIATGPQEFAEAGSQRLLSYLIESFATQPGAERRVLPPAPSAGYSTITAATRGRDRRRSGS</sequence>
<keyword evidence="3" id="KW-0804">Transcription</keyword>
<gene>
    <name evidence="7" type="ORF">GCM10011575_18500</name>
</gene>
<dbReference type="Pfam" id="PF21597">
    <property type="entry name" value="TetR_C_43"/>
    <property type="match status" value="1"/>
</dbReference>
<feature type="domain" description="HTH tetR-type" evidence="6">
    <location>
        <begin position="9"/>
        <end position="68"/>
    </location>
</feature>
<dbReference type="PROSITE" id="PS50977">
    <property type="entry name" value="HTH_TETR_2"/>
    <property type="match status" value="1"/>
</dbReference>
<keyword evidence="2 4" id="KW-0238">DNA-binding</keyword>
<evidence type="ECO:0000256" key="1">
    <source>
        <dbReference type="ARBA" id="ARBA00023015"/>
    </source>
</evidence>
<dbReference type="GO" id="GO:0003700">
    <property type="term" value="F:DNA-binding transcription factor activity"/>
    <property type="evidence" value="ECO:0007669"/>
    <property type="project" value="TreeGrafter"/>
</dbReference>
<dbReference type="PRINTS" id="PR00455">
    <property type="entry name" value="HTHTETR"/>
</dbReference>
<reference evidence="7" key="1">
    <citation type="journal article" date="2014" name="Int. J. Syst. Evol. Microbiol.">
        <title>Complete genome sequence of Corynebacterium casei LMG S-19264T (=DSM 44701T), isolated from a smear-ripened cheese.</title>
        <authorList>
            <consortium name="US DOE Joint Genome Institute (JGI-PGF)"/>
            <person name="Walter F."/>
            <person name="Albersmeier A."/>
            <person name="Kalinowski J."/>
            <person name="Ruckert C."/>
        </authorList>
    </citation>
    <scope>NUCLEOTIDE SEQUENCE</scope>
    <source>
        <strain evidence="7">CGMCC 4.7306</strain>
    </source>
</reference>
<comment type="caution">
    <text evidence="7">The sequence shown here is derived from an EMBL/GenBank/DDBJ whole genome shotgun (WGS) entry which is preliminary data.</text>
</comment>
<dbReference type="EMBL" id="BMMZ01000004">
    <property type="protein sequence ID" value="GGL60287.1"/>
    <property type="molecule type" value="Genomic_DNA"/>
</dbReference>
<dbReference type="Proteomes" id="UP000613840">
    <property type="component" value="Unassembled WGS sequence"/>
</dbReference>
<feature type="DNA-binding region" description="H-T-H motif" evidence="4">
    <location>
        <begin position="31"/>
        <end position="50"/>
    </location>
</feature>
<feature type="region of interest" description="Disordered" evidence="5">
    <location>
        <begin position="190"/>
        <end position="218"/>
    </location>
</feature>
<accession>A0A917S6D2</accession>
<evidence type="ECO:0000256" key="4">
    <source>
        <dbReference type="PROSITE-ProRule" id="PRU00335"/>
    </source>
</evidence>
<keyword evidence="1" id="KW-0805">Transcription regulation</keyword>
<evidence type="ECO:0000256" key="2">
    <source>
        <dbReference type="ARBA" id="ARBA00023125"/>
    </source>
</evidence>
<evidence type="ECO:0000256" key="3">
    <source>
        <dbReference type="ARBA" id="ARBA00023163"/>
    </source>
</evidence>
<evidence type="ECO:0000259" key="6">
    <source>
        <dbReference type="PROSITE" id="PS50977"/>
    </source>
</evidence>
<evidence type="ECO:0000256" key="5">
    <source>
        <dbReference type="SAM" id="MobiDB-lite"/>
    </source>
</evidence>
<dbReference type="RefSeq" id="WP_229669887.1">
    <property type="nucleotide sequence ID" value="NZ_BMMZ01000004.1"/>
</dbReference>
<dbReference type="InterPro" id="IPR049445">
    <property type="entry name" value="TetR_SbtR-like_C"/>
</dbReference>
<name>A0A917S6D2_9ACTN</name>
<protein>
    <submittedName>
        <fullName evidence="7">TetR family transcriptional regulator</fullName>
    </submittedName>
</protein>
<reference evidence="7" key="2">
    <citation type="submission" date="2020-09" db="EMBL/GenBank/DDBJ databases">
        <authorList>
            <person name="Sun Q."/>
            <person name="Zhou Y."/>
        </authorList>
    </citation>
    <scope>NUCLEOTIDE SEQUENCE</scope>
    <source>
        <strain evidence="7">CGMCC 4.7306</strain>
    </source>
</reference>